<gene>
    <name evidence="5" type="ORF">BGW38_000264</name>
</gene>
<dbReference type="PANTHER" id="PTHR48051">
    <property type="match status" value="1"/>
</dbReference>
<accession>A0A9P6FVW3</accession>
<feature type="region of interest" description="Disordered" evidence="3">
    <location>
        <begin position="190"/>
        <end position="276"/>
    </location>
</feature>
<dbReference type="Proteomes" id="UP000780801">
    <property type="component" value="Unassembled WGS sequence"/>
</dbReference>
<reference evidence="5" key="1">
    <citation type="journal article" date="2020" name="Fungal Divers.">
        <title>Resolving the Mortierellaceae phylogeny through synthesis of multi-gene phylogenetics and phylogenomics.</title>
        <authorList>
            <person name="Vandepol N."/>
            <person name="Liber J."/>
            <person name="Desiro A."/>
            <person name="Na H."/>
            <person name="Kennedy M."/>
            <person name="Barry K."/>
            <person name="Grigoriev I.V."/>
            <person name="Miller A.N."/>
            <person name="O'Donnell K."/>
            <person name="Stajich J.E."/>
            <person name="Bonito G."/>
        </authorList>
    </citation>
    <scope>NUCLEOTIDE SEQUENCE</scope>
    <source>
        <strain evidence="5">KOD1015</strain>
    </source>
</reference>
<feature type="region of interest" description="Disordered" evidence="3">
    <location>
        <begin position="471"/>
        <end position="521"/>
    </location>
</feature>
<sequence length="1981" mass="211538">MCLGLSSGPSNGIPNGNHHNPLPSTPATLRGSTIHSSSSPSSSPSTNTPTHKNSNQTSSTRPAIVPETDSPPISPTAIEASFFSSSPPGSSQYTPSSPGSSLNPILHQRNESSTSNNSASSGASRSRDNSISSAKARQRRVSSVSSNHSIRQVGSYGGHGSGIMTTATMISPSRKANPYYTSVLARFSNNNNSNNHHNNGGRHSLHDKEMMNSASSSGRRRSVVVVDTKFVSTTTTDAKGLRGPGQNQSGLSVDQRNAGRYTTTAGSGSEAGPNRSVAFTTAYEEEYEVEIDDSTCESSTQGSPFGTMHGSHPSSASTPDRQRLLVTSSPATARTTNASPGTRGLNSRQETASPTSPLPGYYPQSSPASDVPSPTATWSTTAGVPTEMGSRPDTMASTTTTTTTATSSIHAGSYFRRKSMPSYDTHTTSDADMDNDATLSISTLASSSHPQVPPEFAEQGIIITDENWAEDEHEHDDDDDDDDEDMETAGEGELSSQPSRPSLSQGRPMRKVSPQPPPNIVIQRPSMEVSILSEQPPFSRTNRPLSTVSSVQTVSSQKHHSGDGMQQQQLGTTGQLSVTSPTQYKSMDQWSETSYDPCAPIRWDELFEMDPNSKGPLWLSHRGLSQIPHEFFDGLRNLRELYLDHNDIKLVPESLVKLSKLEVLDLSCNSISSFDSTAFKLKKLKSLRRLNLDHNMLTDIAPIYKLKSLRELRINHNFVPYIAIAVQNMAKLKILAVENNSLATLPETIGKLGNLCELRLSGNNLRVLPESIGSIRTLQVLALRSNLLERLPESWKDMENLTTLDLACNRLVSLPPDLVRLPRLTHLDLHDNQLETLPEKIGQLSNLVVLQLCNNHLRELPKDIGRLRDLHDLVLSFNFLQTLPDEIGKLTKLQELKFDNNPLRALPRTIQRLVNIRRVYLQGCELRELPIELGVAFRELVYLDLSGNQFEVMPALDQMVKLEELYMNNNYLREIGISSLNLQGASTMPSTLTSTTISTTATAVSASTGNNTGAGSEKSAPGAGSVSSTTVNGATAVSTASCQGNSASGGNSGPSSNILTTTTSMTTTTVATAGTGSVTGGVTASKLSELKRLRIFEAHHNQIRVLSDKIKLLTRLEVLDLGNNLLTWLPKEVGELMDLKVLILEGNPVKALPSSLARLMGTLQVFRIGEWPENGFEITRDQVQMNMKINVLQAFMPQQIERTLLWRMHDTILKRLQELDSQQYRDLHDLDMIIPGGIGPMSKALVAIPYQQQRLLTSGQDSYSPLASTAASTTPGLSIASQNMIANRNYALPPLSISTSNLFGNDSSTALSTAGVDHYPLADPTYASGSGAMMTNSEGINLNYVDFPTTTLRALPTLQLSNLRYYSNNGLTPTTAGPYSSLPLTASPQSANPLASGGGALSAFPLLNSLRPRKSQQLLSANLSGVIGAASSSIGSSSAATSGGRGRQGSASSARPKSMFVASGGSGSFVLDQDMQQQQLIQQQQLQQQQLSPTFAQQGSTLSTRQALNNRMSRVFFDNFGSKGRQESSNSGRSRSESSTLESSTLALSSDTMMALGLGGGTGYSQAASYGPPSASLTRRSGIMVAGALSAGSTGGAGAGNGLNRQYYQGGRLGDGSLLDIKSSMAIKSSPSLSSTPLPITSNASKGISGGKGIKNVTAPIIVSGLPPSLQRSASNSANPRTLTPVTPSSAGATDMNATTSAPCICTSGCGDDGDGEDTSDQQPRAPTTILKKRVSSKKGKAKRRASAATASTVRSTSTNASVSTVTTSAGQGPGTSKAKSRVASQAMEAETPRGPVDPSGTHRLPHSSPMRQPSGQGYGYPMLSTPPPSTASDPVLKIAVLKGIYDQILHNMDNMVEHNIQELPTKKNHARFRLLNSLKFLKAGSGDRGDREREREKEKERGRDRERERTATGASSHSQGRAGAEGGGGYQAYPQFYYPAPHPHQVSSVAGGGHTQYRPQQYQHQHQGSLSSSVTTTTGA</sequence>
<feature type="compositionally biased region" description="Low complexity" evidence="3">
    <location>
        <begin position="494"/>
        <end position="507"/>
    </location>
</feature>
<dbReference type="PROSITE" id="PS51450">
    <property type="entry name" value="LRR"/>
    <property type="match status" value="5"/>
</dbReference>
<organism evidence="5 6">
    <name type="scientific">Lunasporangiospora selenospora</name>
    <dbReference type="NCBI Taxonomy" id="979761"/>
    <lineage>
        <taxon>Eukaryota</taxon>
        <taxon>Fungi</taxon>
        <taxon>Fungi incertae sedis</taxon>
        <taxon>Mucoromycota</taxon>
        <taxon>Mortierellomycotina</taxon>
        <taxon>Mortierellomycetes</taxon>
        <taxon>Mortierellales</taxon>
        <taxon>Mortierellaceae</taxon>
        <taxon>Lunasporangiospora</taxon>
    </lineage>
</organism>
<feature type="compositionally biased region" description="Polar residues" evidence="3">
    <location>
        <begin position="1025"/>
        <end position="1043"/>
    </location>
</feature>
<feature type="region of interest" description="Disordered" evidence="3">
    <location>
        <begin position="534"/>
        <end position="591"/>
    </location>
</feature>
<dbReference type="InterPro" id="IPR001611">
    <property type="entry name" value="Leu-rich_rpt"/>
</dbReference>
<dbReference type="SUPFAM" id="SSF52058">
    <property type="entry name" value="L domain-like"/>
    <property type="match status" value="1"/>
</dbReference>
<dbReference type="InterPro" id="IPR003591">
    <property type="entry name" value="Leu-rich_rpt_typical-subtyp"/>
</dbReference>
<feature type="compositionally biased region" description="Low complexity" evidence="3">
    <location>
        <begin position="1527"/>
        <end position="1545"/>
    </location>
</feature>
<name>A0A9P6FVW3_9FUNG</name>
<evidence type="ECO:0000256" key="2">
    <source>
        <dbReference type="ARBA" id="ARBA00022737"/>
    </source>
</evidence>
<feature type="compositionally biased region" description="Polar residues" evidence="3">
    <location>
        <begin position="141"/>
        <end position="152"/>
    </location>
</feature>
<feature type="compositionally biased region" description="Low complexity" evidence="3">
    <location>
        <begin position="32"/>
        <end position="55"/>
    </location>
</feature>
<feature type="region of interest" description="Disordered" evidence="3">
    <location>
        <begin position="1670"/>
        <end position="1698"/>
    </location>
</feature>
<feature type="compositionally biased region" description="Low complexity" evidence="3">
    <location>
        <begin position="1630"/>
        <end position="1647"/>
    </location>
</feature>
<feature type="region of interest" description="Disordered" evidence="3">
    <location>
        <begin position="1713"/>
        <end position="1815"/>
    </location>
</feature>
<feature type="non-terminal residue" evidence="5">
    <location>
        <position position="1981"/>
    </location>
</feature>
<evidence type="ECO:0000256" key="1">
    <source>
        <dbReference type="ARBA" id="ARBA00022614"/>
    </source>
</evidence>
<comment type="caution">
    <text evidence="5">The sequence shown here is derived from an EMBL/GenBank/DDBJ whole genome shotgun (WGS) entry which is preliminary data.</text>
</comment>
<feature type="compositionally biased region" description="Low complexity" evidence="3">
    <location>
        <begin position="1432"/>
        <end position="1454"/>
    </location>
</feature>
<feature type="compositionally biased region" description="Low complexity" evidence="3">
    <location>
        <begin position="1957"/>
        <end position="1981"/>
    </location>
</feature>
<dbReference type="InterPro" id="IPR050216">
    <property type="entry name" value="LRR_domain-containing"/>
</dbReference>
<keyword evidence="2" id="KW-0677">Repeat</keyword>
<feature type="compositionally biased region" description="Low complexity" evidence="3">
    <location>
        <begin position="394"/>
        <end position="408"/>
    </location>
</feature>
<feature type="compositionally biased region" description="Basic residues" evidence="3">
    <location>
        <begin position="1731"/>
        <end position="1746"/>
    </location>
</feature>
<feature type="compositionally biased region" description="Polar residues" evidence="3">
    <location>
        <begin position="577"/>
        <end position="591"/>
    </location>
</feature>
<dbReference type="SMART" id="SM00365">
    <property type="entry name" value="LRR_SD22"/>
    <property type="match status" value="8"/>
</dbReference>
<feature type="region of interest" description="Disordered" evidence="3">
    <location>
        <begin position="1432"/>
        <end position="1458"/>
    </location>
</feature>
<feature type="compositionally biased region" description="Polar residues" evidence="3">
    <location>
        <begin position="534"/>
        <end position="545"/>
    </location>
</feature>
<dbReference type="SUPFAM" id="SSF52075">
    <property type="entry name" value="Outer arm dynein light chain 1"/>
    <property type="match status" value="2"/>
</dbReference>
<dbReference type="Pfam" id="PF23598">
    <property type="entry name" value="LRR_14"/>
    <property type="match status" value="1"/>
</dbReference>
<feature type="region of interest" description="Disordered" evidence="3">
    <location>
        <begin position="1518"/>
        <end position="1545"/>
    </location>
</feature>
<feature type="compositionally biased region" description="Low complexity" evidence="3">
    <location>
        <begin position="81"/>
        <end position="101"/>
    </location>
</feature>
<keyword evidence="6" id="KW-1185">Reference proteome</keyword>
<feature type="compositionally biased region" description="Low complexity" evidence="3">
    <location>
        <begin position="111"/>
        <end position="134"/>
    </location>
</feature>
<feature type="compositionally biased region" description="Polar residues" evidence="3">
    <location>
        <begin position="363"/>
        <end position="383"/>
    </location>
</feature>
<feature type="region of interest" description="Disordered" evidence="3">
    <location>
        <begin position="1006"/>
        <end position="1060"/>
    </location>
</feature>
<feature type="compositionally biased region" description="Low complexity" evidence="3">
    <location>
        <begin position="546"/>
        <end position="556"/>
    </location>
</feature>
<evidence type="ECO:0000313" key="6">
    <source>
        <dbReference type="Proteomes" id="UP000780801"/>
    </source>
</evidence>
<evidence type="ECO:0000313" key="5">
    <source>
        <dbReference type="EMBL" id="KAF9582392.1"/>
    </source>
</evidence>
<protein>
    <recommendedName>
        <fullName evidence="4">Disease resistance R13L4/SHOC-2-like LRR domain-containing protein</fullName>
    </recommendedName>
</protein>
<feature type="compositionally biased region" description="Low complexity" evidence="3">
    <location>
        <begin position="1044"/>
        <end position="1060"/>
    </location>
</feature>
<feature type="compositionally biased region" description="Low complexity" evidence="3">
    <location>
        <begin position="1932"/>
        <end position="1946"/>
    </location>
</feature>
<feature type="region of interest" description="Disordered" evidence="3">
    <location>
        <begin position="1"/>
        <end position="162"/>
    </location>
</feature>
<feature type="compositionally biased region" description="Polar residues" evidence="3">
    <location>
        <begin position="245"/>
        <end position="267"/>
    </location>
</feature>
<dbReference type="SMART" id="SM00369">
    <property type="entry name" value="LRR_TYP"/>
    <property type="match status" value="16"/>
</dbReference>
<feature type="compositionally biased region" description="Acidic residues" evidence="3">
    <location>
        <begin position="471"/>
        <end position="490"/>
    </location>
</feature>
<feature type="compositionally biased region" description="Polar residues" evidence="3">
    <location>
        <begin position="312"/>
        <end position="355"/>
    </location>
</feature>
<dbReference type="PANTHER" id="PTHR48051:SF1">
    <property type="entry name" value="RAS SUPPRESSOR PROTEIN 1"/>
    <property type="match status" value="1"/>
</dbReference>
<dbReference type="EMBL" id="JAABOA010001068">
    <property type="protein sequence ID" value="KAF9582392.1"/>
    <property type="molecule type" value="Genomic_DNA"/>
</dbReference>
<keyword evidence="1" id="KW-0433">Leucine-rich repeat</keyword>
<feature type="compositionally biased region" description="Low complexity" evidence="3">
    <location>
        <begin position="1747"/>
        <end position="1770"/>
    </location>
</feature>
<dbReference type="OrthoDB" id="660555at2759"/>
<evidence type="ECO:0000256" key="3">
    <source>
        <dbReference type="SAM" id="MobiDB-lite"/>
    </source>
</evidence>
<dbReference type="InterPro" id="IPR055414">
    <property type="entry name" value="LRR_R13L4/SHOC2-like"/>
</dbReference>
<dbReference type="GO" id="GO:0005737">
    <property type="term" value="C:cytoplasm"/>
    <property type="evidence" value="ECO:0007669"/>
    <property type="project" value="TreeGrafter"/>
</dbReference>
<feature type="compositionally biased region" description="Low complexity" evidence="3">
    <location>
        <begin position="566"/>
        <end position="576"/>
    </location>
</feature>
<feature type="compositionally biased region" description="Polar residues" evidence="3">
    <location>
        <begin position="7"/>
        <end position="18"/>
    </location>
</feature>
<proteinExistence type="predicted"/>
<dbReference type="InterPro" id="IPR032675">
    <property type="entry name" value="LRR_dom_sf"/>
</dbReference>
<dbReference type="Pfam" id="PF13855">
    <property type="entry name" value="LRR_8"/>
    <property type="match status" value="1"/>
</dbReference>
<feature type="region of interest" description="Disordered" evidence="3">
    <location>
        <begin position="1630"/>
        <end position="1649"/>
    </location>
</feature>
<feature type="compositionally biased region" description="Basic and acidic residues" evidence="3">
    <location>
        <begin position="1886"/>
        <end position="1911"/>
    </location>
</feature>
<feature type="region of interest" description="Disordered" evidence="3">
    <location>
        <begin position="290"/>
        <end position="413"/>
    </location>
</feature>
<feature type="region of interest" description="Disordered" evidence="3">
    <location>
        <begin position="1884"/>
        <end position="1981"/>
    </location>
</feature>
<dbReference type="Gene3D" id="3.80.10.10">
    <property type="entry name" value="Ribonuclease Inhibitor"/>
    <property type="match status" value="4"/>
</dbReference>
<feature type="domain" description="Disease resistance R13L4/SHOC-2-like LRR" evidence="4">
    <location>
        <begin position="817"/>
        <end position="898"/>
    </location>
</feature>
<dbReference type="SMART" id="SM00364">
    <property type="entry name" value="LRR_BAC"/>
    <property type="match status" value="9"/>
</dbReference>
<evidence type="ECO:0000259" key="4">
    <source>
        <dbReference type="Pfam" id="PF23598"/>
    </source>
</evidence>